<keyword evidence="3" id="KW-0479">Metal-binding</keyword>
<dbReference type="SUPFAM" id="SSF50129">
    <property type="entry name" value="GroES-like"/>
    <property type="match status" value="1"/>
</dbReference>
<comment type="cofactor">
    <cofactor evidence="1">
        <name>Zn(2+)</name>
        <dbReference type="ChEBI" id="CHEBI:29105"/>
    </cofactor>
</comment>
<dbReference type="Proteomes" id="UP001428817">
    <property type="component" value="Unassembled WGS sequence"/>
</dbReference>
<dbReference type="EC" id="1.1.1.1" evidence="2"/>
<keyword evidence="5" id="KW-0560">Oxidoreductase</keyword>
<dbReference type="PROSITE" id="PS00059">
    <property type="entry name" value="ADH_ZINC"/>
    <property type="match status" value="1"/>
</dbReference>
<feature type="domain" description="Alcohol dehydrogenase-like N-terminal" evidence="6">
    <location>
        <begin position="28"/>
        <end position="129"/>
    </location>
</feature>
<reference evidence="8" key="1">
    <citation type="journal article" date="2019" name="Int. J. Syst. Evol. Microbiol.">
        <title>The Global Catalogue of Microorganisms (GCM) 10K type strain sequencing project: providing services to taxonomists for standard genome sequencing and annotation.</title>
        <authorList>
            <consortium name="The Broad Institute Genomics Platform"/>
            <consortium name="The Broad Institute Genome Sequencing Center for Infectious Disease"/>
            <person name="Wu L."/>
            <person name="Ma J."/>
        </authorList>
    </citation>
    <scope>NUCLEOTIDE SEQUENCE [LARGE SCALE GENOMIC DNA]</scope>
    <source>
        <strain evidence="8">JCM 18303</strain>
    </source>
</reference>
<keyword evidence="8" id="KW-1185">Reference proteome</keyword>
<proteinExistence type="predicted"/>
<dbReference type="PANTHER" id="PTHR42940">
    <property type="entry name" value="ALCOHOL DEHYDROGENASE 1-RELATED"/>
    <property type="match status" value="1"/>
</dbReference>
<evidence type="ECO:0000313" key="7">
    <source>
        <dbReference type="EMBL" id="GAA5174538.1"/>
    </source>
</evidence>
<protein>
    <recommendedName>
        <fullName evidence="2">alcohol dehydrogenase</fullName>
        <ecNumber evidence="2">1.1.1.1</ecNumber>
    </recommendedName>
</protein>
<dbReference type="InterPro" id="IPR002328">
    <property type="entry name" value="ADH_Zn_CS"/>
</dbReference>
<dbReference type="InterPro" id="IPR013154">
    <property type="entry name" value="ADH-like_N"/>
</dbReference>
<evidence type="ECO:0000259" key="6">
    <source>
        <dbReference type="Pfam" id="PF08240"/>
    </source>
</evidence>
<evidence type="ECO:0000256" key="4">
    <source>
        <dbReference type="ARBA" id="ARBA00022833"/>
    </source>
</evidence>
<dbReference type="RefSeq" id="WP_185062109.1">
    <property type="nucleotide sequence ID" value="NZ_BAABJP010000062.1"/>
</dbReference>
<evidence type="ECO:0000313" key="8">
    <source>
        <dbReference type="Proteomes" id="UP001428817"/>
    </source>
</evidence>
<name>A0ABP9RC22_9PSEU</name>
<dbReference type="PANTHER" id="PTHR42940:SF7">
    <property type="entry name" value="ALCOHOL DEHYDROGENASE-LIKE N-TERMINAL DOMAIN-CONTAINING PROTEIN"/>
    <property type="match status" value="1"/>
</dbReference>
<keyword evidence="4" id="KW-0862">Zinc</keyword>
<accession>A0ABP9RC22</accession>
<dbReference type="EMBL" id="BAABJP010000062">
    <property type="protein sequence ID" value="GAA5174538.1"/>
    <property type="molecule type" value="Genomic_DNA"/>
</dbReference>
<dbReference type="Gene3D" id="3.90.180.10">
    <property type="entry name" value="Medium-chain alcohol dehydrogenases, catalytic domain"/>
    <property type="match status" value="1"/>
</dbReference>
<gene>
    <name evidence="7" type="ORF">GCM10023321_78580</name>
</gene>
<evidence type="ECO:0000256" key="5">
    <source>
        <dbReference type="ARBA" id="ARBA00023002"/>
    </source>
</evidence>
<comment type="caution">
    <text evidence="7">The sequence shown here is derived from an EMBL/GenBank/DDBJ whole genome shotgun (WGS) entry which is preliminary data.</text>
</comment>
<dbReference type="Pfam" id="PF08240">
    <property type="entry name" value="ADH_N"/>
    <property type="match status" value="1"/>
</dbReference>
<evidence type="ECO:0000256" key="2">
    <source>
        <dbReference type="ARBA" id="ARBA00013190"/>
    </source>
</evidence>
<evidence type="ECO:0000256" key="1">
    <source>
        <dbReference type="ARBA" id="ARBA00001947"/>
    </source>
</evidence>
<dbReference type="InterPro" id="IPR011032">
    <property type="entry name" value="GroES-like_sf"/>
</dbReference>
<evidence type="ECO:0000256" key="3">
    <source>
        <dbReference type="ARBA" id="ARBA00022723"/>
    </source>
</evidence>
<organism evidence="7 8">
    <name type="scientific">Pseudonocardia eucalypti</name>
    <dbReference type="NCBI Taxonomy" id="648755"/>
    <lineage>
        <taxon>Bacteria</taxon>
        <taxon>Bacillati</taxon>
        <taxon>Actinomycetota</taxon>
        <taxon>Actinomycetes</taxon>
        <taxon>Pseudonocardiales</taxon>
        <taxon>Pseudonocardiaceae</taxon>
        <taxon>Pseudonocardia</taxon>
    </lineage>
</organism>
<sequence length="132" mass="14021">MSTYRAVQVIGSREFSLVERELVDPGVGQVRLRVHSRGVCHSDALAVEGMRPDPSTPVVPGHEIVGVIDAVGAGVTAWQVGKRVGVGFLGGQCGQCEYCRRGDFVNCLDQPQTGTTVDGGYAEYTVAREISA</sequence>